<dbReference type="GO" id="GO:0006310">
    <property type="term" value="P:DNA recombination"/>
    <property type="evidence" value="ECO:0007669"/>
    <property type="project" value="UniProtKB-KW"/>
</dbReference>
<dbReference type="PROSITE" id="PS51898">
    <property type="entry name" value="TYR_RECOMBINASE"/>
    <property type="match status" value="1"/>
</dbReference>
<sequence length="337" mass="37219">MGSTNRSERGAGSLFFDKGSKRWVVMASLPKTGDGKRRRSRRTFKTKADAMAFLTGGTTTEPESVEVTVSDLLDGWQRWVHRRAAANQLAVSTVELYGLCVRHLRVGLGTRRAVDVSVDELERFLARQSERLSGRYVVMQRNVLDQAYRWAQRNRLLTWNPAQLSTCPAQLDHKPGVALTAEEAQRLLEAAQGGGLYALWAVMLGVGLRPGEAIALTWPCVDLTIEPAVLHVRHYLRRGPDGMFLGAPKTAHSARSLDMPAFVSDALRAHSEACQSPAESPWRDLVFPTGAGTPHGHRNLRRALRRLCEDAGLPVLTLYDLRRTAGSLLVDAGVHLE</sequence>
<dbReference type="GO" id="GO:0015074">
    <property type="term" value="P:DNA integration"/>
    <property type="evidence" value="ECO:0007669"/>
    <property type="project" value="InterPro"/>
</dbReference>
<dbReference type="InterPro" id="IPR013762">
    <property type="entry name" value="Integrase-like_cat_sf"/>
</dbReference>
<accession>A0A382IPX6</accession>
<keyword evidence="2" id="KW-0233">DNA recombination</keyword>
<dbReference type="AlphaFoldDB" id="A0A382IPX6"/>
<dbReference type="InterPro" id="IPR011010">
    <property type="entry name" value="DNA_brk_join_enz"/>
</dbReference>
<name>A0A382IPX6_9ZZZZ</name>
<evidence type="ECO:0000313" key="4">
    <source>
        <dbReference type="EMBL" id="SVC01415.1"/>
    </source>
</evidence>
<proteinExistence type="predicted"/>
<dbReference type="Gene3D" id="1.10.150.130">
    <property type="match status" value="1"/>
</dbReference>
<feature type="non-terminal residue" evidence="4">
    <location>
        <position position="337"/>
    </location>
</feature>
<dbReference type="EMBL" id="UINC01068640">
    <property type="protein sequence ID" value="SVC01415.1"/>
    <property type="molecule type" value="Genomic_DNA"/>
</dbReference>
<evidence type="ECO:0000256" key="2">
    <source>
        <dbReference type="ARBA" id="ARBA00023172"/>
    </source>
</evidence>
<evidence type="ECO:0000256" key="1">
    <source>
        <dbReference type="ARBA" id="ARBA00023125"/>
    </source>
</evidence>
<dbReference type="InterPro" id="IPR002104">
    <property type="entry name" value="Integrase_catalytic"/>
</dbReference>
<organism evidence="4">
    <name type="scientific">marine metagenome</name>
    <dbReference type="NCBI Taxonomy" id="408172"/>
    <lineage>
        <taxon>unclassified sequences</taxon>
        <taxon>metagenomes</taxon>
        <taxon>ecological metagenomes</taxon>
    </lineage>
</organism>
<feature type="domain" description="Tyr recombinase" evidence="3">
    <location>
        <begin position="174"/>
        <end position="337"/>
    </location>
</feature>
<dbReference type="GO" id="GO:0003677">
    <property type="term" value="F:DNA binding"/>
    <property type="evidence" value="ECO:0007669"/>
    <property type="project" value="UniProtKB-KW"/>
</dbReference>
<dbReference type="Gene3D" id="1.10.443.10">
    <property type="entry name" value="Intergrase catalytic core"/>
    <property type="match status" value="1"/>
</dbReference>
<protein>
    <recommendedName>
        <fullName evidence="3">Tyr recombinase domain-containing protein</fullName>
    </recommendedName>
</protein>
<dbReference type="Pfam" id="PF00589">
    <property type="entry name" value="Phage_integrase"/>
    <property type="match status" value="1"/>
</dbReference>
<dbReference type="PANTHER" id="PTHR30349">
    <property type="entry name" value="PHAGE INTEGRASE-RELATED"/>
    <property type="match status" value="1"/>
</dbReference>
<evidence type="ECO:0000259" key="3">
    <source>
        <dbReference type="PROSITE" id="PS51898"/>
    </source>
</evidence>
<reference evidence="4" key="1">
    <citation type="submission" date="2018-05" db="EMBL/GenBank/DDBJ databases">
        <authorList>
            <person name="Lanie J.A."/>
            <person name="Ng W.-L."/>
            <person name="Kazmierczak K.M."/>
            <person name="Andrzejewski T.M."/>
            <person name="Davidsen T.M."/>
            <person name="Wayne K.J."/>
            <person name="Tettelin H."/>
            <person name="Glass J.I."/>
            <person name="Rusch D."/>
            <person name="Podicherti R."/>
            <person name="Tsui H.-C.T."/>
            <person name="Winkler M.E."/>
        </authorList>
    </citation>
    <scope>NUCLEOTIDE SEQUENCE</scope>
</reference>
<dbReference type="PANTHER" id="PTHR30349:SF41">
    <property type="entry name" value="INTEGRASE_RECOMBINASE PROTEIN MJ0367-RELATED"/>
    <property type="match status" value="1"/>
</dbReference>
<dbReference type="InterPro" id="IPR010998">
    <property type="entry name" value="Integrase_recombinase_N"/>
</dbReference>
<gene>
    <name evidence="4" type="ORF">METZ01_LOCUS254269</name>
</gene>
<dbReference type="CDD" id="cd01189">
    <property type="entry name" value="INT_ICEBs1_C_like"/>
    <property type="match status" value="1"/>
</dbReference>
<keyword evidence="1" id="KW-0238">DNA-binding</keyword>
<dbReference type="SUPFAM" id="SSF56349">
    <property type="entry name" value="DNA breaking-rejoining enzymes"/>
    <property type="match status" value="1"/>
</dbReference>
<dbReference type="InterPro" id="IPR050090">
    <property type="entry name" value="Tyrosine_recombinase_XerCD"/>
</dbReference>